<keyword evidence="10 19" id="KW-0418">Kinase</keyword>
<keyword evidence="12" id="KW-0460">Magnesium</keyword>
<dbReference type="Pfam" id="PF08926">
    <property type="entry name" value="DUF1908"/>
    <property type="match status" value="1"/>
</dbReference>
<evidence type="ECO:0000256" key="4">
    <source>
        <dbReference type="ARBA" id="ARBA00012513"/>
    </source>
</evidence>
<feature type="region of interest" description="Disordered" evidence="15">
    <location>
        <begin position="2415"/>
        <end position="2436"/>
    </location>
</feature>
<evidence type="ECO:0000259" key="17">
    <source>
        <dbReference type="PROSITE" id="PS50106"/>
    </source>
</evidence>
<feature type="region of interest" description="Disordered" evidence="15">
    <location>
        <begin position="2486"/>
        <end position="2540"/>
    </location>
</feature>
<dbReference type="PANTHER" id="PTHR24356">
    <property type="entry name" value="SERINE/THREONINE-PROTEIN KINASE"/>
    <property type="match status" value="1"/>
</dbReference>
<feature type="compositionally biased region" description="Low complexity" evidence="15">
    <location>
        <begin position="1865"/>
        <end position="1879"/>
    </location>
</feature>
<protein>
    <recommendedName>
        <fullName evidence="4">non-specific serine/threonine protein kinase</fullName>
        <ecNumber evidence="4">2.7.11.1</ecNumber>
    </recommendedName>
</protein>
<dbReference type="GO" id="GO:0004674">
    <property type="term" value="F:protein serine/threonine kinase activity"/>
    <property type="evidence" value="ECO:0007669"/>
    <property type="project" value="UniProtKB-KW"/>
</dbReference>
<evidence type="ECO:0000256" key="3">
    <source>
        <dbReference type="ARBA" id="ARBA00009903"/>
    </source>
</evidence>
<dbReference type="EC" id="2.7.11.1" evidence="4"/>
<dbReference type="Gene3D" id="2.30.42.10">
    <property type="match status" value="1"/>
</dbReference>
<feature type="compositionally biased region" description="Polar residues" evidence="15">
    <location>
        <begin position="2487"/>
        <end position="2496"/>
    </location>
</feature>
<feature type="region of interest" description="Disordered" evidence="15">
    <location>
        <begin position="2109"/>
        <end position="2147"/>
    </location>
</feature>
<dbReference type="Proteomes" id="UP000540952">
    <property type="component" value="Unassembled WGS sequence"/>
</dbReference>
<feature type="compositionally biased region" description="Polar residues" evidence="15">
    <location>
        <begin position="1880"/>
        <end position="1890"/>
    </location>
</feature>
<feature type="region of interest" description="Disordered" evidence="15">
    <location>
        <begin position="2174"/>
        <end position="2263"/>
    </location>
</feature>
<name>A0A7K4WJC9_9TYRA</name>
<feature type="region of interest" description="Disordered" evidence="15">
    <location>
        <begin position="2004"/>
        <end position="2088"/>
    </location>
</feature>
<feature type="region of interest" description="Disordered" evidence="15">
    <location>
        <begin position="975"/>
        <end position="1012"/>
    </location>
</feature>
<dbReference type="InterPro" id="IPR041489">
    <property type="entry name" value="PDZ_6"/>
</dbReference>
<feature type="compositionally biased region" description="Polar residues" evidence="15">
    <location>
        <begin position="182"/>
        <end position="195"/>
    </location>
</feature>
<feature type="domain" description="Protein kinase" evidence="16">
    <location>
        <begin position="501"/>
        <end position="774"/>
    </location>
</feature>
<organism evidence="19 20">
    <name type="scientific">Tachuris rubrigastra</name>
    <dbReference type="NCBI Taxonomy" id="495162"/>
    <lineage>
        <taxon>Eukaryota</taxon>
        <taxon>Metazoa</taxon>
        <taxon>Chordata</taxon>
        <taxon>Craniata</taxon>
        <taxon>Vertebrata</taxon>
        <taxon>Euteleostomi</taxon>
        <taxon>Archelosauria</taxon>
        <taxon>Archosauria</taxon>
        <taxon>Dinosauria</taxon>
        <taxon>Saurischia</taxon>
        <taxon>Theropoda</taxon>
        <taxon>Coelurosauria</taxon>
        <taxon>Aves</taxon>
        <taxon>Neognathae</taxon>
        <taxon>Neoaves</taxon>
        <taxon>Telluraves</taxon>
        <taxon>Australaves</taxon>
        <taxon>Passeriformes</taxon>
        <taxon>Tyrannidae</taxon>
        <taxon>Tachuris</taxon>
    </lineage>
</organism>
<accession>A0A7K4WJC9</accession>
<dbReference type="InterPro" id="IPR000719">
    <property type="entry name" value="Prot_kinase_dom"/>
</dbReference>
<evidence type="ECO:0000256" key="2">
    <source>
        <dbReference type="ARBA" id="ARBA00004496"/>
    </source>
</evidence>
<comment type="cofactor">
    <cofactor evidence="1">
        <name>Mg(2+)</name>
        <dbReference type="ChEBI" id="CHEBI:18420"/>
    </cofactor>
</comment>
<keyword evidence="8" id="KW-0808">Transferase</keyword>
<feature type="non-terminal residue" evidence="19">
    <location>
        <position position="1"/>
    </location>
</feature>
<feature type="compositionally biased region" description="Basic and acidic residues" evidence="15">
    <location>
        <begin position="999"/>
        <end position="1008"/>
    </location>
</feature>
<evidence type="ECO:0000256" key="7">
    <source>
        <dbReference type="ARBA" id="ARBA00022553"/>
    </source>
</evidence>
<keyword evidence="7" id="KW-0597">Phosphoprotein</keyword>
<feature type="compositionally biased region" description="Low complexity" evidence="15">
    <location>
        <begin position="1041"/>
        <end position="1068"/>
    </location>
</feature>
<dbReference type="SUPFAM" id="SSF56112">
    <property type="entry name" value="Protein kinase-like (PK-like)"/>
    <property type="match status" value="1"/>
</dbReference>
<dbReference type="InterPro" id="IPR008271">
    <property type="entry name" value="Ser/Thr_kinase_AS"/>
</dbReference>
<keyword evidence="20" id="KW-1185">Reference proteome</keyword>
<dbReference type="PROSITE" id="PS00108">
    <property type="entry name" value="PROTEIN_KINASE_ST"/>
    <property type="match status" value="1"/>
</dbReference>
<keyword evidence="9" id="KW-0547">Nucleotide-binding</keyword>
<dbReference type="Gene3D" id="1.10.510.10">
    <property type="entry name" value="Transferase(Phosphotransferase) domain 1"/>
    <property type="match status" value="1"/>
</dbReference>
<evidence type="ECO:0000256" key="12">
    <source>
        <dbReference type="ARBA" id="ARBA00022842"/>
    </source>
</evidence>
<dbReference type="FunFam" id="2.30.42.10:FF:000008">
    <property type="entry name" value="microtubule-associated serine/threonine-protein kinase 4 isoform X2"/>
    <property type="match status" value="1"/>
</dbReference>
<evidence type="ECO:0000259" key="18">
    <source>
        <dbReference type="PROSITE" id="PS51285"/>
    </source>
</evidence>
<evidence type="ECO:0000313" key="19">
    <source>
        <dbReference type="EMBL" id="NWR34782.1"/>
    </source>
</evidence>
<evidence type="ECO:0000256" key="8">
    <source>
        <dbReference type="ARBA" id="ARBA00022679"/>
    </source>
</evidence>
<feature type="compositionally biased region" description="Low complexity" evidence="15">
    <location>
        <begin position="1220"/>
        <end position="1273"/>
    </location>
</feature>
<feature type="domain" description="AGC-kinase C-terminal" evidence="18">
    <location>
        <begin position="775"/>
        <end position="847"/>
    </location>
</feature>
<dbReference type="CDD" id="cd23076">
    <property type="entry name" value="PDZ_MAST4"/>
    <property type="match status" value="1"/>
</dbReference>
<comment type="caution">
    <text evidence="19">The sequence shown here is derived from an EMBL/GenBank/DDBJ whole genome shotgun (WGS) entry which is preliminary data.</text>
</comment>
<feature type="compositionally biased region" description="Basic and acidic residues" evidence="15">
    <location>
        <begin position="1893"/>
        <end position="1905"/>
    </location>
</feature>
<dbReference type="PROSITE" id="PS50106">
    <property type="entry name" value="PDZ"/>
    <property type="match status" value="1"/>
</dbReference>
<feature type="region of interest" description="Disordered" evidence="15">
    <location>
        <begin position="1041"/>
        <end position="1069"/>
    </location>
</feature>
<proteinExistence type="inferred from homology"/>
<evidence type="ECO:0000256" key="15">
    <source>
        <dbReference type="SAM" id="MobiDB-lite"/>
    </source>
</evidence>
<feature type="compositionally biased region" description="Polar residues" evidence="15">
    <location>
        <begin position="90"/>
        <end position="103"/>
    </location>
</feature>
<feature type="compositionally biased region" description="Low complexity" evidence="15">
    <location>
        <begin position="231"/>
        <end position="240"/>
    </location>
</feature>
<feature type="compositionally biased region" description="Low complexity" evidence="15">
    <location>
        <begin position="2210"/>
        <end position="2221"/>
    </location>
</feature>
<dbReference type="SMART" id="SM00220">
    <property type="entry name" value="S_TKc"/>
    <property type="match status" value="1"/>
</dbReference>
<keyword evidence="11" id="KW-0067">ATP-binding</keyword>
<comment type="catalytic activity">
    <reaction evidence="14">
        <text>L-seryl-[protein] + ATP = O-phospho-L-seryl-[protein] + ADP + H(+)</text>
        <dbReference type="Rhea" id="RHEA:17989"/>
        <dbReference type="Rhea" id="RHEA-COMP:9863"/>
        <dbReference type="Rhea" id="RHEA-COMP:11604"/>
        <dbReference type="ChEBI" id="CHEBI:15378"/>
        <dbReference type="ChEBI" id="CHEBI:29999"/>
        <dbReference type="ChEBI" id="CHEBI:30616"/>
        <dbReference type="ChEBI" id="CHEBI:83421"/>
        <dbReference type="ChEBI" id="CHEBI:456216"/>
        <dbReference type="EC" id="2.7.11.1"/>
    </reaction>
</comment>
<evidence type="ECO:0000259" key="16">
    <source>
        <dbReference type="PROSITE" id="PS50011"/>
    </source>
</evidence>
<evidence type="ECO:0000256" key="10">
    <source>
        <dbReference type="ARBA" id="ARBA00022777"/>
    </source>
</evidence>
<dbReference type="SUPFAM" id="SSF140482">
    <property type="entry name" value="MAST3 pre-PK domain-like"/>
    <property type="match status" value="1"/>
</dbReference>
<gene>
    <name evidence="19" type="primary">Mast4</name>
    <name evidence="19" type="ORF">TACRUB_R14629</name>
</gene>
<dbReference type="InterPro" id="IPR015022">
    <property type="entry name" value="MAST_pre-PK_dom"/>
</dbReference>
<feature type="compositionally biased region" description="Basic and acidic residues" evidence="15">
    <location>
        <begin position="1971"/>
        <end position="1990"/>
    </location>
</feature>
<feature type="compositionally biased region" description="Basic residues" evidence="15">
    <location>
        <begin position="1171"/>
        <end position="1186"/>
    </location>
</feature>
<dbReference type="GO" id="GO:0035556">
    <property type="term" value="P:intracellular signal transduction"/>
    <property type="evidence" value="ECO:0007669"/>
    <property type="project" value="TreeGrafter"/>
</dbReference>
<comment type="similarity">
    <text evidence="3">Belongs to the protein kinase superfamily. AGC Ser/Thr protein kinase family.</text>
</comment>
<dbReference type="GO" id="GO:0000287">
    <property type="term" value="F:magnesium ion binding"/>
    <property type="evidence" value="ECO:0007669"/>
    <property type="project" value="InterPro"/>
</dbReference>
<dbReference type="InterPro" id="IPR037711">
    <property type="entry name" value="MAST"/>
</dbReference>
<feature type="region of interest" description="Disordered" evidence="15">
    <location>
        <begin position="2331"/>
        <end position="2355"/>
    </location>
</feature>
<feature type="compositionally biased region" description="Polar residues" evidence="15">
    <location>
        <begin position="975"/>
        <end position="984"/>
    </location>
</feature>
<dbReference type="EMBL" id="VZRD01000209">
    <property type="protein sequence ID" value="NWR34782.1"/>
    <property type="molecule type" value="Genomic_DNA"/>
</dbReference>
<feature type="non-terminal residue" evidence="19">
    <location>
        <position position="2540"/>
    </location>
</feature>
<feature type="region of interest" description="Disordered" evidence="15">
    <location>
        <begin position="1"/>
        <end position="26"/>
    </location>
</feature>
<dbReference type="GO" id="GO:0005524">
    <property type="term" value="F:ATP binding"/>
    <property type="evidence" value="ECO:0007669"/>
    <property type="project" value="UniProtKB-KW"/>
</dbReference>
<dbReference type="InterPro" id="IPR000961">
    <property type="entry name" value="AGC-kinase_C"/>
</dbReference>
<evidence type="ECO:0000256" key="14">
    <source>
        <dbReference type="ARBA" id="ARBA00048679"/>
    </source>
</evidence>
<dbReference type="Pfam" id="PF17820">
    <property type="entry name" value="PDZ_6"/>
    <property type="match status" value="1"/>
</dbReference>
<dbReference type="SUPFAM" id="SSF50156">
    <property type="entry name" value="PDZ domain-like"/>
    <property type="match status" value="1"/>
</dbReference>
<feature type="compositionally biased region" description="Basic and acidic residues" evidence="15">
    <location>
        <begin position="1848"/>
        <end position="1862"/>
    </location>
</feature>
<dbReference type="CDD" id="cd05609">
    <property type="entry name" value="STKc_MAST"/>
    <property type="match status" value="1"/>
</dbReference>
<sequence>QLDHILSPPPMPFRKSSSPEVSYGLGMSPKFKRQLSEDGRQLRRGSLGGALTGKYLLPSASGQQLWQPLETSNLVRMRYQTLGQSAPSLTASLEGTSQKSHFSSARHRQRLVEPSATKKELSLPRRGSFLTPRSLSPTPTSPCSPCSPLFAFHFWSCRTSNRKSLMGSSQSPALPRPHSPLSAHTGNSPQDSPRNFSPSASAHFSFARRTDGRRWSLASLPSSGYGTNTPSSTVSSSCSSQEKLHQLPYQPTPDELHFLSKHFCTTESIASDNRCRTTAMRPRSRSLSPGRSPACCDNEIIMMNHVYKERFPKATAQMEERLQDIITNHSPENILPLADGVLSFTHHQITELARDCLDKSHQGLITSRYFLELQQKLDKLLQEAQERSESGEMAFIKQLVRKILIVIARPARLLECLEFDPEEFYYLLEAAEGHAKEGQGIKTDIPRYIISQLGLNKDPLEEIAQLANCESGTAETLEMDESVNSSNTSLKLQRKPRESDFETIKLISNGAYGAVYFVRHKETRQRFAMKKINKQNLILRNQIQQAFVERDILTFAENPFVVSMYCSFETRRHLCMVMEYVEGGDCATLMKNMGPLPVDMARMYFAETVLALEYLHNYGIVHRDLKPDNLLVTSMGHIKLTDFGLSKVGLMSLTTNLYEGHIEKDAREFLDKQVCGTPEYIAPEVILRQGYGKPVDWWAMGIILYEFLVGCVPFFGDTPEELFGQVISDEINWPEKDEAPPPDAQDLITLLLRQNPLERLGTGGAYEVKQHQFFRSLDWNSLLRQKAEFIPQLESEDDTSYFDTRSEKYHHMETEEEDDTNDEDFNLEIRQFSSCSHRFSKVFSSIDRVTQTQGEDKEDAGDKTKNVTLPSVESLSWSSEYSEIQQVSTSVSSETESSRQQRSSGLLPKLSVSAEGVQDDSTISVGPREDQEKSAFVNDEIVQDEPEVTTPASTISSSTLSVGSFSEHLDQINGRSETVDSADNASKPAGEAASHIARQRLESTEKKKISGKVTKSLSASALSLMIPGDVFGVSPLGSPMSPHSLSSDLSSSRDSSPSRDSSIASASPHQPIVIHSSGKKYGFTIRAIRVYVGDSDIYTVHHIVWNVEEGGAAYQAGLKAGDLITHINGEPVHGLVHTEVIELLLKSGNKVSVMTTPFENTSIKTGPARRNSYRSRMVRRSKKTKKKESLERRRSLFKKLAKQPSPLLHTSRSFSCLNRSLSSGESLPGSPTHSLSPRSPTPSYRSTPDFPSGTNSSQSSSPSSSAPNSPAGSGHIRPSTLHGLGPKLGGQRYRSGRRKSAGSIPLSPLARTPSPTPQPTSPQRSPSPLLGHSIGNTKIAQSFPSKMHSPPTIVRHIVRPKSAEPPRSPLLKRVQSEEKLAPSYVSDKKHLCSRKHSLEVTQEEVNKELSQRELTLQSLEENVCDVPSLTRVRPAEQGCLKRPISRKLGRQESIDELDREKLKVKVVMKKQDFTEKANAAIHEPSHEPENPNTLRLEEKDKKAFQKVLERSNQFETKIVALETQSAGGILKDTLQKNANSRSNDGVGLDAQILCHGPPPNELSHISYDFKRISPPCTLQDGLPQSSDRMLNGKGENTDKIVPAKEFPKFERLDGKFANIDYLRKKMSIEEKDDSVCPVLKPKLTSNVHECLQLTTGRPMNIQQDSTAFADNRAFIGSAHAAQINSVPFVPLKTLSGRGDMNVEKSALISTDAPVRKSPSEYKLDGRSVSCLKPIEGTLDIGLLSGPQASKTELPLCVLPEGQSTSSDGGSSKPPVPQGSGGKAEMVCQKEQLSYSKSGKVTIAEPQALNTVKGSPNSPVIPVAAEARTEKKVSSPAIKGSISVIEAVQKKDTSPSKQKDNSVEAKSSVTQSQSVKTTQTYSKLSAVQSTPEKAIGKEKPIQKDLPAKQPVARRGCEPIPAKVEVIRESSVKVSASDVLITSYSKSNEKSCAEFAIPPQMQGRMQTAALKAQPKDGRESLKQLGKDDSSVKSFVERDIIKQKVECKKVTSGSESEALPSKWPVQSSRDNDNKTEKLAPVSSVQKDNAKDLGKKDHKPLADTRLPTAEREQSSQVPQQQINTSGSPAVKDTISRHCTVEAHVGVQEHVKPAATCVESSTNKHRPASDTSSSKSRSLDKQTLSQKPCTPTIKEKEIVIQLSTSSRKDGKHASKNVLDHLSSVPGSSRRMNNEHVQAERPVSLDHGSVTTLQMSSTTPDTKPKSSAMGLLPAGLESSKQRQEPAGVGGSADQKQLHFSEKQTPSPKFSTVKDCLLRNKEADRNPSNEMIPADKRPEGKICTDALYVHLDSGKVESTLCLTNCDARGKGAEKVTTSSKSLQDIKGKGQVNQKQPEDASKQTAIKHLSAANGQSSCRVATIPRKLLTCSSNFSESRQEVSVLSSSKSDAISAKVKTGSPELPAACKELNKKSTSSPGSSKAEMTKSISLMTLHSAAIVAEAHHPASNLGGKPGSQEKPLFVNTVDVKGKDTILAQQSASRKQNVGKDLSRSAATPDHPSALSDDKDSARQRRGKEASRSNAHKKSC</sequence>
<feature type="region of interest" description="Disordered" evidence="15">
    <location>
        <begin position="1219"/>
        <end position="1335"/>
    </location>
</feature>
<dbReference type="FunFam" id="1.10.510.10:FF:000012">
    <property type="entry name" value="microtubule-associated serine/threonine-protein kinase 2 isoform X1"/>
    <property type="match status" value="1"/>
</dbReference>
<feature type="region of interest" description="Disordered" evidence="15">
    <location>
        <begin position="90"/>
        <end position="141"/>
    </location>
</feature>
<feature type="compositionally biased region" description="Low complexity" evidence="15">
    <location>
        <begin position="128"/>
        <end position="141"/>
    </location>
</feature>
<dbReference type="GO" id="GO:0007010">
    <property type="term" value="P:cytoskeleton organization"/>
    <property type="evidence" value="ECO:0007669"/>
    <property type="project" value="TreeGrafter"/>
</dbReference>
<dbReference type="PANTHER" id="PTHR24356:SF224">
    <property type="entry name" value="MICROTUBULE-ASSOCIATED SERINE_THREONINE-PROTEIN KINASE 4"/>
    <property type="match status" value="1"/>
</dbReference>
<dbReference type="InterPro" id="IPR011009">
    <property type="entry name" value="Kinase-like_dom_sf"/>
</dbReference>
<comment type="subcellular location">
    <subcellularLocation>
        <location evidence="2">Cytoplasm</location>
    </subcellularLocation>
</comment>
<dbReference type="InterPro" id="IPR036034">
    <property type="entry name" value="PDZ_sf"/>
</dbReference>
<dbReference type="FunFam" id="1.20.1480.20:FF:000001">
    <property type="entry name" value="microtubule-associated serine/threonine-protein kinase 4 isoform X1"/>
    <property type="match status" value="1"/>
</dbReference>
<dbReference type="FunFam" id="3.30.200.20:FF:000457">
    <property type="entry name" value="Microtubule-associated serine/threonine-protein kinase"/>
    <property type="match status" value="1"/>
</dbReference>
<dbReference type="Gene3D" id="1.20.1480.20">
    <property type="entry name" value="MAST3 pre-PK domain-like"/>
    <property type="match status" value="1"/>
</dbReference>
<dbReference type="InterPro" id="IPR023142">
    <property type="entry name" value="MAST_pre-PK_dom_sf"/>
</dbReference>
<feature type="region of interest" description="Disordered" evidence="15">
    <location>
        <begin position="1962"/>
        <end position="1990"/>
    </location>
</feature>
<dbReference type="Pfam" id="PF00069">
    <property type="entry name" value="Pkinase"/>
    <property type="match status" value="1"/>
</dbReference>
<feature type="compositionally biased region" description="Basic and acidic residues" evidence="15">
    <location>
        <begin position="2516"/>
        <end position="2531"/>
    </location>
</feature>
<feature type="region of interest" description="Disordered" evidence="15">
    <location>
        <begin position="1758"/>
        <end position="1784"/>
    </location>
</feature>
<comment type="catalytic activity">
    <reaction evidence="13">
        <text>L-threonyl-[protein] + ATP = O-phospho-L-threonyl-[protein] + ADP + H(+)</text>
        <dbReference type="Rhea" id="RHEA:46608"/>
        <dbReference type="Rhea" id="RHEA-COMP:11060"/>
        <dbReference type="Rhea" id="RHEA-COMP:11605"/>
        <dbReference type="ChEBI" id="CHEBI:15378"/>
        <dbReference type="ChEBI" id="CHEBI:30013"/>
        <dbReference type="ChEBI" id="CHEBI:30616"/>
        <dbReference type="ChEBI" id="CHEBI:61977"/>
        <dbReference type="ChEBI" id="CHEBI:456216"/>
        <dbReference type="EC" id="2.7.11.1"/>
    </reaction>
</comment>
<feature type="region of interest" description="Disordered" evidence="15">
    <location>
        <begin position="220"/>
        <end position="243"/>
    </location>
</feature>
<dbReference type="PROSITE" id="PS50011">
    <property type="entry name" value="PROTEIN_KINASE_DOM"/>
    <property type="match status" value="1"/>
</dbReference>
<keyword evidence="6" id="KW-0723">Serine/threonine-protein kinase</keyword>
<dbReference type="PROSITE" id="PS51285">
    <property type="entry name" value="AGC_KINASE_CTER"/>
    <property type="match status" value="1"/>
</dbReference>
<feature type="region of interest" description="Disordered" evidence="15">
    <location>
        <begin position="1848"/>
        <end position="1912"/>
    </location>
</feature>
<evidence type="ECO:0000256" key="13">
    <source>
        <dbReference type="ARBA" id="ARBA00047899"/>
    </source>
</evidence>
<evidence type="ECO:0000256" key="1">
    <source>
        <dbReference type="ARBA" id="ARBA00001946"/>
    </source>
</evidence>
<feature type="compositionally biased region" description="Polar residues" evidence="15">
    <location>
        <begin position="220"/>
        <end position="230"/>
    </location>
</feature>
<evidence type="ECO:0000256" key="6">
    <source>
        <dbReference type="ARBA" id="ARBA00022527"/>
    </source>
</evidence>
<dbReference type="GO" id="GO:0005737">
    <property type="term" value="C:cytoplasm"/>
    <property type="evidence" value="ECO:0007669"/>
    <property type="project" value="UniProtKB-SubCell"/>
</dbReference>
<evidence type="ECO:0000313" key="20">
    <source>
        <dbReference type="Proteomes" id="UP000540952"/>
    </source>
</evidence>
<dbReference type="Gene3D" id="3.30.200.20">
    <property type="entry name" value="Phosphorylase Kinase, domain 1"/>
    <property type="match status" value="1"/>
</dbReference>
<feature type="compositionally biased region" description="Low complexity" evidence="15">
    <location>
        <begin position="888"/>
        <end position="904"/>
    </location>
</feature>
<reference evidence="19 20" key="1">
    <citation type="submission" date="2019-09" db="EMBL/GenBank/DDBJ databases">
        <title>Bird 10,000 Genomes (B10K) Project - Family phase.</title>
        <authorList>
            <person name="Zhang G."/>
        </authorList>
    </citation>
    <scope>NUCLEOTIDE SEQUENCE [LARGE SCALE GENOMIC DNA]</scope>
    <source>
        <strain evidence="19">B10K-CU-031-13</strain>
        <tissue evidence="19">Muscle</tissue>
    </source>
</reference>
<evidence type="ECO:0000256" key="5">
    <source>
        <dbReference type="ARBA" id="ARBA00022490"/>
    </source>
</evidence>
<feature type="region of interest" description="Disordered" evidence="15">
    <location>
        <begin position="165"/>
        <end position="200"/>
    </location>
</feature>
<feature type="domain" description="PDZ" evidence="17">
    <location>
        <begin position="1071"/>
        <end position="1159"/>
    </location>
</feature>
<feature type="compositionally biased region" description="Polar residues" evidence="15">
    <location>
        <begin position="2070"/>
        <end position="2083"/>
    </location>
</feature>
<evidence type="ECO:0000256" key="11">
    <source>
        <dbReference type="ARBA" id="ARBA00022840"/>
    </source>
</evidence>
<evidence type="ECO:0000256" key="9">
    <source>
        <dbReference type="ARBA" id="ARBA00022741"/>
    </source>
</evidence>
<feature type="compositionally biased region" description="Basic and acidic residues" evidence="15">
    <location>
        <begin position="2044"/>
        <end position="2069"/>
    </location>
</feature>
<feature type="region of interest" description="Disordered" evidence="15">
    <location>
        <begin position="888"/>
        <end position="934"/>
    </location>
</feature>
<keyword evidence="5" id="KW-0963">Cytoplasm</keyword>
<feature type="region of interest" description="Disordered" evidence="15">
    <location>
        <begin position="1160"/>
        <end position="1192"/>
    </location>
</feature>
<dbReference type="InterPro" id="IPR050236">
    <property type="entry name" value="Ser_Thr_kinase_AGC"/>
</dbReference>
<dbReference type="InterPro" id="IPR001478">
    <property type="entry name" value="PDZ"/>
</dbReference>
<dbReference type="SMART" id="SM00228">
    <property type="entry name" value="PDZ"/>
    <property type="match status" value="1"/>
</dbReference>